<organism evidence="1 2">
    <name type="scientific">Brachybacterium huguangmaarense</name>
    <dbReference type="NCBI Taxonomy" id="1652028"/>
    <lineage>
        <taxon>Bacteria</taxon>
        <taxon>Bacillati</taxon>
        <taxon>Actinomycetota</taxon>
        <taxon>Actinomycetes</taxon>
        <taxon>Micrococcales</taxon>
        <taxon>Dermabacteraceae</taxon>
        <taxon>Brachybacterium</taxon>
    </lineage>
</organism>
<protein>
    <submittedName>
        <fullName evidence="1">Abi family protein</fullName>
    </submittedName>
</protein>
<accession>A0ABY6G4C1</accession>
<evidence type="ECO:0000313" key="2">
    <source>
        <dbReference type="Proteomes" id="UP001164305"/>
    </source>
</evidence>
<evidence type="ECO:0000313" key="1">
    <source>
        <dbReference type="EMBL" id="UYG18063.1"/>
    </source>
</evidence>
<sequence>MRALVYLRNRCAHHSRLWHHSVIDAGPTPNNVRAKAKRLAGQFEPRSVLDVVASLSDVLVRGNATPPILQAFADQYRGHEEFWNGLVRPVSPRDHHE</sequence>
<name>A0ABY6G4C1_9MICO</name>
<proteinExistence type="predicted"/>
<dbReference type="EMBL" id="CP107020">
    <property type="protein sequence ID" value="UYG18063.1"/>
    <property type="molecule type" value="Genomic_DNA"/>
</dbReference>
<dbReference type="RefSeq" id="WP_263595267.1">
    <property type="nucleotide sequence ID" value="NZ_CP107020.1"/>
</dbReference>
<dbReference type="Proteomes" id="UP001164305">
    <property type="component" value="Chromosome"/>
</dbReference>
<reference evidence="1" key="1">
    <citation type="submission" date="2022-10" db="EMBL/GenBank/DDBJ databases">
        <title>Whole-Genome Sequencing of Brachybacterium huguangmaarense BRM-3, Isolated from Betula schmidtii.</title>
        <authorList>
            <person name="Haam D."/>
        </authorList>
    </citation>
    <scope>NUCLEOTIDE SEQUENCE</scope>
    <source>
        <strain evidence="1">BRM-3</strain>
    </source>
</reference>
<keyword evidence="2" id="KW-1185">Reference proteome</keyword>
<gene>
    <name evidence="1" type="ORF">BRM3_06530</name>
</gene>